<evidence type="ECO:0000313" key="4">
    <source>
        <dbReference type="Proteomes" id="UP000248926"/>
    </source>
</evidence>
<dbReference type="PANTHER" id="PTHR36924:SF1">
    <property type="entry name" value="ANTITOXIN HIGA-1"/>
    <property type="match status" value="1"/>
</dbReference>
<comment type="caution">
    <text evidence="3">The sequence shown here is derived from an EMBL/GenBank/DDBJ whole genome shotgun (WGS) entry which is preliminary data.</text>
</comment>
<dbReference type="Pfam" id="PF01381">
    <property type="entry name" value="HTH_3"/>
    <property type="match status" value="1"/>
</dbReference>
<dbReference type="GO" id="GO:0003677">
    <property type="term" value="F:DNA binding"/>
    <property type="evidence" value="ECO:0007669"/>
    <property type="project" value="UniProtKB-KW"/>
</dbReference>
<dbReference type="CDD" id="cd00093">
    <property type="entry name" value="HTH_XRE"/>
    <property type="match status" value="1"/>
</dbReference>
<dbReference type="InterPro" id="IPR013430">
    <property type="entry name" value="Toxin_antidote_HigA"/>
</dbReference>
<protein>
    <submittedName>
        <fullName evidence="3">Addiction module antidote protein, HigA family</fullName>
    </submittedName>
</protein>
<dbReference type="SUPFAM" id="SSF47413">
    <property type="entry name" value="lambda repressor-like DNA-binding domains"/>
    <property type="match status" value="1"/>
</dbReference>
<gene>
    <name evidence="3" type="ORF">CA260_07280</name>
</gene>
<keyword evidence="1" id="KW-0238">DNA-binding</keyword>
<dbReference type="NCBIfam" id="TIGR02607">
    <property type="entry name" value="antidote_HigA"/>
    <property type="match status" value="1"/>
</dbReference>
<dbReference type="Proteomes" id="UP000248926">
    <property type="component" value="Unassembled WGS sequence"/>
</dbReference>
<organism evidence="3 4">
    <name type="scientific">Dyella jiangningensis</name>
    <dbReference type="NCBI Taxonomy" id="1379159"/>
    <lineage>
        <taxon>Bacteria</taxon>
        <taxon>Pseudomonadati</taxon>
        <taxon>Pseudomonadota</taxon>
        <taxon>Gammaproteobacteria</taxon>
        <taxon>Lysobacterales</taxon>
        <taxon>Rhodanobacteraceae</taxon>
        <taxon>Dyella</taxon>
    </lineage>
</organism>
<dbReference type="InterPro" id="IPR001387">
    <property type="entry name" value="Cro/C1-type_HTH"/>
</dbReference>
<dbReference type="PANTHER" id="PTHR36924">
    <property type="entry name" value="ANTITOXIN HIGA-1"/>
    <property type="match status" value="1"/>
</dbReference>
<name>A0A328P5W0_9GAMM</name>
<dbReference type="Gene3D" id="1.10.260.40">
    <property type="entry name" value="lambda repressor-like DNA-binding domains"/>
    <property type="match status" value="1"/>
</dbReference>
<evidence type="ECO:0000259" key="2">
    <source>
        <dbReference type="PROSITE" id="PS50943"/>
    </source>
</evidence>
<feature type="domain" description="HTH cro/C1-type" evidence="2">
    <location>
        <begin position="48"/>
        <end position="88"/>
    </location>
</feature>
<keyword evidence="4" id="KW-1185">Reference proteome</keyword>
<sequence>MPDRKGSPMCLIKLDPLMDFDSTVLLRSPGDILLNDHLRPRTMSIAWLARRTGISVSTLRQITRGERRINAEFALRLACVMDPTPAYWLVLQARYDLATVSAERGARRRTT</sequence>
<reference evidence="3 4" key="1">
    <citation type="journal article" date="2018" name="Genet. Mol. Biol.">
        <title>The genome sequence of Dyella jiangningensis FCAV SCS01 from a lignocellulose-decomposing microbial consortium metagenome reveals potential for biotechnological applications.</title>
        <authorList>
            <person name="Desiderato J.G."/>
            <person name="Alvarenga D.O."/>
            <person name="Constancio M.T.L."/>
            <person name="Alves L.M.C."/>
            <person name="Varani A.M."/>
        </authorList>
    </citation>
    <scope>NUCLEOTIDE SEQUENCE [LARGE SCALE GENOMIC DNA]</scope>
    <source>
        <strain evidence="3 4">FCAV SCS01</strain>
    </source>
</reference>
<evidence type="ECO:0000256" key="1">
    <source>
        <dbReference type="ARBA" id="ARBA00023125"/>
    </source>
</evidence>
<dbReference type="PROSITE" id="PS50943">
    <property type="entry name" value="HTH_CROC1"/>
    <property type="match status" value="1"/>
</dbReference>
<proteinExistence type="predicted"/>
<dbReference type="AlphaFoldDB" id="A0A328P5W0"/>
<dbReference type="SMART" id="SM00530">
    <property type="entry name" value="HTH_XRE"/>
    <property type="match status" value="1"/>
</dbReference>
<accession>A0A328P5W0</accession>
<dbReference type="InterPro" id="IPR010982">
    <property type="entry name" value="Lambda_DNA-bd_dom_sf"/>
</dbReference>
<dbReference type="EMBL" id="NFZS01000001">
    <property type="protein sequence ID" value="RAO77658.1"/>
    <property type="molecule type" value="Genomic_DNA"/>
</dbReference>
<evidence type="ECO:0000313" key="3">
    <source>
        <dbReference type="EMBL" id="RAO77658.1"/>
    </source>
</evidence>